<dbReference type="PANTHER" id="PTHR48145:SF4">
    <property type="entry name" value="NUCLEAR ENVELOPE-ASSOCIATED PROTEIN 1"/>
    <property type="match status" value="1"/>
</dbReference>
<dbReference type="OrthoDB" id="1912966at2759"/>
<evidence type="ECO:0000256" key="1">
    <source>
        <dbReference type="SAM" id="Coils"/>
    </source>
</evidence>
<organism evidence="2 3">
    <name type="scientific">Arabidopsis thaliana</name>
    <name type="common">Mouse-ear cress</name>
    <dbReference type="NCBI Taxonomy" id="3702"/>
    <lineage>
        <taxon>Eukaryota</taxon>
        <taxon>Viridiplantae</taxon>
        <taxon>Streptophyta</taxon>
        <taxon>Embryophyta</taxon>
        <taxon>Tracheophyta</taxon>
        <taxon>Spermatophyta</taxon>
        <taxon>Magnoliopsida</taxon>
        <taxon>eudicotyledons</taxon>
        <taxon>Gunneridae</taxon>
        <taxon>Pentapetalae</taxon>
        <taxon>rosids</taxon>
        <taxon>malvids</taxon>
        <taxon>Brassicales</taxon>
        <taxon>Brassicaceae</taxon>
        <taxon>Camelineae</taxon>
        <taxon>Arabidopsis</taxon>
    </lineage>
</organism>
<evidence type="ECO:0000313" key="3">
    <source>
        <dbReference type="Proteomes" id="UP000434276"/>
    </source>
</evidence>
<dbReference type="ExpressionAtlas" id="A0A5S9X9G3">
    <property type="expression patterns" value="baseline and differential"/>
</dbReference>
<dbReference type="EMBL" id="CACSHJ010000089">
    <property type="protein sequence ID" value="CAA0381477.1"/>
    <property type="molecule type" value="Genomic_DNA"/>
</dbReference>
<dbReference type="InterPro" id="IPR049932">
    <property type="entry name" value="NEAP1-4"/>
</dbReference>
<gene>
    <name evidence="2" type="ORF">C24_LOCUS11728</name>
</gene>
<reference evidence="2 3" key="1">
    <citation type="submission" date="2019-12" db="EMBL/GenBank/DDBJ databases">
        <authorList>
            <person name="Jiao W.-B."/>
            <person name="Schneeberger K."/>
        </authorList>
    </citation>
    <scope>NUCLEOTIDE SEQUENCE [LARGE SCALE GENOMIC DNA]</scope>
    <source>
        <strain evidence="3">cv. C24</strain>
    </source>
</reference>
<proteinExistence type="predicted"/>
<name>A0A5S9X9G3_ARATH</name>
<dbReference type="Proteomes" id="UP000434276">
    <property type="component" value="Unassembled WGS sequence"/>
</dbReference>
<feature type="coiled-coil region" evidence="1">
    <location>
        <begin position="125"/>
        <end position="187"/>
    </location>
</feature>
<dbReference type="PANTHER" id="PTHR48145">
    <property type="entry name" value="NUCLEAR ENVELOPE-ASSOCIATED PROTEIN 1"/>
    <property type="match status" value="1"/>
</dbReference>
<accession>A0A5S9X9G3</accession>
<evidence type="ECO:0000313" key="2">
    <source>
        <dbReference type="EMBL" id="CAA0381477.1"/>
    </source>
</evidence>
<keyword evidence="1" id="KW-0175">Coiled coil</keyword>
<sequence>MSYSEKTTVDPLLRDLDEKKESFRRNVVSLATELKQVRGRLVSQEQSFLKETITRKEAEKRGKNMEMEICKLQKRLEERNCQLEASASAADKFIKELEEFRLKLDTTKQTAEASADSAQSTKIQCSMLKQQLDDKTRSLREQEDRMTQLGHQLDDLQRGLSLRECSEKQLREEVRRIEREVTEAIAKAGIGGMDSELQKLLEDVSPMKFERMNRLVELEKQRRTDQDLKKKVLKLEFCLQEARSQTRKLQRKGERRDMEIKEIRDLISEKQNLNNESWDKQKFWDNSGFKIVVSMSMLMLVVVSKR</sequence>
<protein>
    <submittedName>
        <fullName evidence="2">Uncharacterized protein</fullName>
    </submittedName>
</protein>
<dbReference type="AlphaFoldDB" id="A0A5S9X9G3"/>